<dbReference type="AlphaFoldDB" id="K2A288"/>
<gene>
    <name evidence="2" type="ORF">ACD_71C00246G0003</name>
</gene>
<dbReference type="PANTHER" id="PTHR21666">
    <property type="entry name" value="PEPTIDASE-RELATED"/>
    <property type="match status" value="1"/>
</dbReference>
<dbReference type="CDD" id="cd12797">
    <property type="entry name" value="M23_peptidase"/>
    <property type="match status" value="1"/>
</dbReference>
<feature type="domain" description="SLH" evidence="1">
    <location>
        <begin position="340"/>
        <end position="403"/>
    </location>
</feature>
<evidence type="ECO:0000259" key="1">
    <source>
        <dbReference type="PROSITE" id="PS51272"/>
    </source>
</evidence>
<dbReference type="InterPro" id="IPR016047">
    <property type="entry name" value="M23ase_b-sheet_dom"/>
</dbReference>
<dbReference type="Pfam" id="PF00395">
    <property type="entry name" value="SLH"/>
    <property type="match status" value="2"/>
</dbReference>
<dbReference type="PROSITE" id="PS51272">
    <property type="entry name" value="SLH"/>
    <property type="match status" value="2"/>
</dbReference>
<dbReference type="Gene3D" id="2.70.70.10">
    <property type="entry name" value="Glucose Permease (Domain IIA)"/>
    <property type="match status" value="1"/>
</dbReference>
<comment type="caution">
    <text evidence="2">The sequence shown here is derived from an EMBL/GenBank/DDBJ whole genome shotgun (WGS) entry which is preliminary data.</text>
</comment>
<dbReference type="Pfam" id="PF01551">
    <property type="entry name" value="Peptidase_M23"/>
    <property type="match status" value="1"/>
</dbReference>
<dbReference type="InterPro" id="IPR050570">
    <property type="entry name" value="Cell_wall_metabolism_enzyme"/>
</dbReference>
<sequence length="516" mass="57429">MHKNLSYLSILWLFNLALVLSYTIGFPGLSLFKSSVMEYNNITSDPFDGAVSPIAYVPDWTRAKNTNKSRAFENFNINDFIEIPEYDINTLSDDTQKNSTSILTRYTYPVVYMGSYRGNYVEYDGSHGAVDIRAPIGTPVISIANGVVVRVKDVETGDGKYVVIRHDDIEVDGQKETLYSAYEHLSEIIAIEWTKIKRGEVLGKVGMTGITTTPHLHFQIDKASAPFHAYWPFTFREAGDLGLDFFGAINVGLGKENTIRYTIHPLEFIKNHRFLGSAPEEKVLSIAADVSATQPTTPVTTSTQLVADANNTAPIIKTEPIVNSTPPEVIEQVSTFIPTASQPFSDIPKNSPFYTATKYLADAGITKGYADHGFHPNNLISRSETILLYARIFKLQPLDSAISKFNDILPSDEVAPYLARALENNIITRADTFRPNDSLTRAEAITLLVRSAKLPLDTANHTVFQDVKLAHTHRTYINTFATYLHLRGANFSPDTSITRGELAKILFVFDQKQKKG</sequence>
<dbReference type="PANTHER" id="PTHR21666:SF270">
    <property type="entry name" value="MUREIN HYDROLASE ACTIVATOR ENVC"/>
    <property type="match status" value="1"/>
</dbReference>
<name>K2A288_9BACT</name>
<accession>K2A288</accession>
<dbReference type="InterPro" id="IPR011055">
    <property type="entry name" value="Dup_hybrid_motif"/>
</dbReference>
<evidence type="ECO:0000313" key="2">
    <source>
        <dbReference type="EMBL" id="EKD44079.1"/>
    </source>
</evidence>
<dbReference type="EMBL" id="AMFJ01028977">
    <property type="protein sequence ID" value="EKD44079.1"/>
    <property type="molecule type" value="Genomic_DNA"/>
</dbReference>
<feature type="domain" description="SLH" evidence="1">
    <location>
        <begin position="405"/>
        <end position="462"/>
    </location>
</feature>
<dbReference type="InterPro" id="IPR001119">
    <property type="entry name" value="SLH_dom"/>
</dbReference>
<dbReference type="GO" id="GO:0004222">
    <property type="term" value="F:metalloendopeptidase activity"/>
    <property type="evidence" value="ECO:0007669"/>
    <property type="project" value="TreeGrafter"/>
</dbReference>
<organism evidence="2">
    <name type="scientific">uncultured bacterium</name>
    <name type="common">gcode 4</name>
    <dbReference type="NCBI Taxonomy" id="1234023"/>
    <lineage>
        <taxon>Bacteria</taxon>
        <taxon>environmental samples</taxon>
    </lineage>
</organism>
<proteinExistence type="predicted"/>
<protein>
    <submittedName>
        <fullName evidence="2">Peptidase</fullName>
    </submittedName>
</protein>
<reference evidence="2" key="1">
    <citation type="journal article" date="2012" name="Science">
        <title>Fermentation, hydrogen, and sulfur metabolism in multiple uncultivated bacterial phyla.</title>
        <authorList>
            <person name="Wrighton K.C."/>
            <person name="Thomas B.C."/>
            <person name="Sharon I."/>
            <person name="Miller C.S."/>
            <person name="Castelle C.J."/>
            <person name="VerBerkmoes N.C."/>
            <person name="Wilkins M.J."/>
            <person name="Hettich R.L."/>
            <person name="Lipton M.S."/>
            <person name="Williams K.H."/>
            <person name="Long P.E."/>
            <person name="Banfield J.F."/>
        </authorList>
    </citation>
    <scope>NUCLEOTIDE SEQUENCE [LARGE SCALE GENOMIC DNA]</scope>
</reference>
<dbReference type="SUPFAM" id="SSF51261">
    <property type="entry name" value="Duplicated hybrid motif"/>
    <property type="match status" value="1"/>
</dbReference>